<feature type="non-terminal residue" evidence="2">
    <location>
        <position position="103"/>
    </location>
</feature>
<dbReference type="InterPro" id="IPR050273">
    <property type="entry name" value="GppA/Ppx_hydrolase"/>
</dbReference>
<dbReference type="GO" id="GO:0016462">
    <property type="term" value="F:pyrophosphatase activity"/>
    <property type="evidence" value="ECO:0007669"/>
    <property type="project" value="TreeGrafter"/>
</dbReference>
<dbReference type="Proteomes" id="UP000198658">
    <property type="component" value="Unassembled WGS sequence"/>
</dbReference>
<keyword evidence="3" id="KW-1185">Reference proteome</keyword>
<dbReference type="SUPFAM" id="SSF53067">
    <property type="entry name" value="Actin-like ATPase domain"/>
    <property type="match status" value="1"/>
</dbReference>
<dbReference type="PANTHER" id="PTHR30005">
    <property type="entry name" value="EXOPOLYPHOSPHATASE"/>
    <property type="match status" value="1"/>
</dbReference>
<dbReference type="STRING" id="658218.SAMN05216562_3271"/>
<proteinExistence type="predicted"/>
<evidence type="ECO:0000313" key="2">
    <source>
        <dbReference type="EMBL" id="SEA46828.1"/>
    </source>
</evidence>
<feature type="domain" description="Ppx/GppA phosphatase N-terminal" evidence="1">
    <location>
        <begin position="23"/>
        <end position="101"/>
    </location>
</feature>
<protein>
    <submittedName>
        <fullName evidence="2">Exopolyphosphatase / guanosine-5'-triphosphate,3'-diphosphate pyrophosphatase</fullName>
    </submittedName>
</protein>
<sequence length="103" mass="11533">MPDSERYAALDLGSNSFHLLLAEFRDQRMVRLHTDRAMVRLAEGLDAERNLDPTIAERALSALHRFRPVLTKLPADHIRVVGTNTLRAAANADGFLEAAERIL</sequence>
<dbReference type="EMBL" id="FNQO01000005">
    <property type="protein sequence ID" value="SEA46828.1"/>
    <property type="molecule type" value="Genomic_DNA"/>
</dbReference>
<evidence type="ECO:0000313" key="3">
    <source>
        <dbReference type="Proteomes" id="UP000198658"/>
    </source>
</evidence>
<dbReference type="Pfam" id="PF02541">
    <property type="entry name" value="Ppx-GppA"/>
    <property type="match status" value="1"/>
</dbReference>
<organism evidence="2 3">
    <name type="scientific">Microbulbifer marinus</name>
    <dbReference type="NCBI Taxonomy" id="658218"/>
    <lineage>
        <taxon>Bacteria</taxon>
        <taxon>Pseudomonadati</taxon>
        <taxon>Pseudomonadota</taxon>
        <taxon>Gammaproteobacteria</taxon>
        <taxon>Cellvibrionales</taxon>
        <taxon>Microbulbiferaceae</taxon>
        <taxon>Microbulbifer</taxon>
    </lineage>
</organism>
<name>A0A1H4BFQ1_9GAMM</name>
<dbReference type="InterPro" id="IPR003695">
    <property type="entry name" value="Ppx_GppA_N"/>
</dbReference>
<dbReference type="AlphaFoldDB" id="A0A1H4BFQ1"/>
<dbReference type="PANTHER" id="PTHR30005:SF0">
    <property type="entry name" value="RETROGRADE REGULATION PROTEIN 2"/>
    <property type="match status" value="1"/>
</dbReference>
<dbReference type="InterPro" id="IPR043129">
    <property type="entry name" value="ATPase_NBD"/>
</dbReference>
<evidence type="ECO:0000259" key="1">
    <source>
        <dbReference type="Pfam" id="PF02541"/>
    </source>
</evidence>
<accession>A0A1H4BFQ1</accession>
<dbReference type="Gene3D" id="3.30.420.40">
    <property type="match status" value="1"/>
</dbReference>
<reference evidence="3" key="1">
    <citation type="submission" date="2016-10" db="EMBL/GenBank/DDBJ databases">
        <authorList>
            <person name="Varghese N."/>
            <person name="Submissions S."/>
        </authorList>
    </citation>
    <scope>NUCLEOTIDE SEQUENCE [LARGE SCALE GENOMIC DNA]</scope>
    <source>
        <strain evidence="3">CGMCC 1.10657</strain>
    </source>
</reference>
<gene>
    <name evidence="2" type="ORF">SAMN05216562_3271</name>
</gene>